<evidence type="ECO:0000313" key="3">
    <source>
        <dbReference type="Proteomes" id="UP001652445"/>
    </source>
</evidence>
<gene>
    <name evidence="2" type="ORF">OB236_31495</name>
</gene>
<dbReference type="Proteomes" id="UP001652445">
    <property type="component" value="Unassembled WGS sequence"/>
</dbReference>
<evidence type="ECO:0000313" key="2">
    <source>
        <dbReference type="EMBL" id="MCU6796660.1"/>
    </source>
</evidence>
<sequence length="129" mass="15137">MSTIVSNDDELKQQSIPKLTMKMLYERVKIQEREHAALKQRIESMERQLTEQQLLIGEVAVTTERLMWIKSLSRDHESIEDSETMLETSTGKEMLAETGAAIAHEAVKYNLIPRSERQVEPRRKFLWFF</sequence>
<dbReference type="RefSeq" id="WP_262687502.1">
    <property type="nucleotide sequence ID" value="NZ_JAOQIO010000107.1"/>
</dbReference>
<evidence type="ECO:0000256" key="1">
    <source>
        <dbReference type="SAM" id="Coils"/>
    </source>
</evidence>
<reference evidence="2 3" key="1">
    <citation type="submission" date="2022-09" db="EMBL/GenBank/DDBJ databases">
        <authorList>
            <person name="Han X.L."/>
            <person name="Wang Q."/>
            <person name="Lu T."/>
        </authorList>
    </citation>
    <scope>NUCLEOTIDE SEQUENCE [LARGE SCALE GENOMIC DNA]</scope>
    <source>
        <strain evidence="2 3">WQ 127069</strain>
    </source>
</reference>
<feature type="coiled-coil region" evidence="1">
    <location>
        <begin position="21"/>
        <end position="55"/>
    </location>
</feature>
<dbReference type="EMBL" id="JAOQIO010000107">
    <property type="protein sequence ID" value="MCU6796660.1"/>
    <property type="molecule type" value="Genomic_DNA"/>
</dbReference>
<protein>
    <submittedName>
        <fullName evidence="2">Uncharacterized protein</fullName>
    </submittedName>
</protein>
<accession>A0ABT2UPU1</accession>
<comment type="caution">
    <text evidence="2">The sequence shown here is derived from an EMBL/GenBank/DDBJ whole genome shotgun (WGS) entry which is preliminary data.</text>
</comment>
<name>A0ABT2UPU1_9BACL</name>
<organism evidence="2 3">
    <name type="scientific">Paenibacillus baimaensis</name>
    <dbReference type="NCBI Taxonomy" id="2982185"/>
    <lineage>
        <taxon>Bacteria</taxon>
        <taxon>Bacillati</taxon>
        <taxon>Bacillota</taxon>
        <taxon>Bacilli</taxon>
        <taxon>Bacillales</taxon>
        <taxon>Paenibacillaceae</taxon>
        <taxon>Paenibacillus</taxon>
    </lineage>
</organism>
<keyword evidence="1" id="KW-0175">Coiled coil</keyword>
<proteinExistence type="predicted"/>
<keyword evidence="3" id="KW-1185">Reference proteome</keyword>